<sequence>MVRLADGHLLAKCRIMVATDKRATIITNCVYFFSCCLVCSMKISSQMLIRLKRIVQGASTTGRHPAPPQEARD</sequence>
<reference evidence="1" key="3">
    <citation type="submission" date="2022-06" db="UniProtKB">
        <authorList>
            <consortium name="EnsemblPlants"/>
        </authorList>
    </citation>
    <scope>IDENTIFICATION</scope>
</reference>
<accession>A0A8R7V2W4</accession>
<name>A0A8R7V2W4_TRIUA</name>
<reference evidence="2" key="1">
    <citation type="journal article" date="2013" name="Nature">
        <title>Draft genome of the wheat A-genome progenitor Triticum urartu.</title>
        <authorList>
            <person name="Ling H.Q."/>
            <person name="Zhao S."/>
            <person name="Liu D."/>
            <person name="Wang J."/>
            <person name="Sun H."/>
            <person name="Zhang C."/>
            <person name="Fan H."/>
            <person name="Li D."/>
            <person name="Dong L."/>
            <person name="Tao Y."/>
            <person name="Gao C."/>
            <person name="Wu H."/>
            <person name="Li Y."/>
            <person name="Cui Y."/>
            <person name="Guo X."/>
            <person name="Zheng S."/>
            <person name="Wang B."/>
            <person name="Yu K."/>
            <person name="Liang Q."/>
            <person name="Yang W."/>
            <person name="Lou X."/>
            <person name="Chen J."/>
            <person name="Feng M."/>
            <person name="Jian J."/>
            <person name="Zhang X."/>
            <person name="Luo G."/>
            <person name="Jiang Y."/>
            <person name="Liu J."/>
            <person name="Wang Z."/>
            <person name="Sha Y."/>
            <person name="Zhang B."/>
            <person name="Wu H."/>
            <person name="Tang D."/>
            <person name="Shen Q."/>
            <person name="Xue P."/>
            <person name="Zou S."/>
            <person name="Wang X."/>
            <person name="Liu X."/>
            <person name="Wang F."/>
            <person name="Yang Y."/>
            <person name="An X."/>
            <person name="Dong Z."/>
            <person name="Zhang K."/>
            <person name="Zhang X."/>
            <person name="Luo M.C."/>
            <person name="Dvorak J."/>
            <person name="Tong Y."/>
            <person name="Wang J."/>
            <person name="Yang H."/>
            <person name="Li Z."/>
            <person name="Wang D."/>
            <person name="Zhang A."/>
            <person name="Wang J."/>
        </authorList>
    </citation>
    <scope>NUCLEOTIDE SEQUENCE</scope>
    <source>
        <strain evidence="2">cv. G1812</strain>
    </source>
</reference>
<dbReference type="EnsemblPlants" id="TuG1812G0700001700.01.T01">
    <property type="protein sequence ID" value="TuG1812G0700001700.01.T01"/>
    <property type="gene ID" value="TuG1812G0700001700.01"/>
</dbReference>
<evidence type="ECO:0000313" key="2">
    <source>
        <dbReference type="Proteomes" id="UP000015106"/>
    </source>
</evidence>
<proteinExistence type="predicted"/>
<dbReference type="Proteomes" id="UP000015106">
    <property type="component" value="Chromosome 7"/>
</dbReference>
<evidence type="ECO:0000313" key="1">
    <source>
        <dbReference type="EnsemblPlants" id="TuG1812G0700001700.01.T01"/>
    </source>
</evidence>
<dbReference type="AlphaFoldDB" id="A0A8R7V2W4"/>
<reference evidence="1" key="2">
    <citation type="submission" date="2018-03" db="EMBL/GenBank/DDBJ databases">
        <title>The Triticum urartu genome reveals the dynamic nature of wheat genome evolution.</title>
        <authorList>
            <person name="Ling H."/>
            <person name="Ma B."/>
            <person name="Shi X."/>
            <person name="Liu H."/>
            <person name="Dong L."/>
            <person name="Sun H."/>
            <person name="Cao Y."/>
            <person name="Gao Q."/>
            <person name="Zheng S."/>
            <person name="Li Y."/>
            <person name="Yu Y."/>
            <person name="Du H."/>
            <person name="Qi M."/>
            <person name="Li Y."/>
            <person name="Yu H."/>
            <person name="Cui Y."/>
            <person name="Wang N."/>
            <person name="Chen C."/>
            <person name="Wu H."/>
            <person name="Zhao Y."/>
            <person name="Zhang J."/>
            <person name="Li Y."/>
            <person name="Zhou W."/>
            <person name="Zhang B."/>
            <person name="Hu W."/>
            <person name="Eijk M."/>
            <person name="Tang J."/>
            <person name="Witsenboer H."/>
            <person name="Zhao S."/>
            <person name="Li Z."/>
            <person name="Zhang A."/>
            <person name="Wang D."/>
            <person name="Liang C."/>
        </authorList>
    </citation>
    <scope>NUCLEOTIDE SEQUENCE [LARGE SCALE GENOMIC DNA]</scope>
    <source>
        <strain evidence="1">cv. G1812</strain>
    </source>
</reference>
<protein>
    <submittedName>
        <fullName evidence="1">Uncharacterized protein</fullName>
    </submittedName>
</protein>
<keyword evidence="2" id="KW-1185">Reference proteome</keyword>
<dbReference type="Gramene" id="TuG1812G0700001700.01.T01">
    <property type="protein sequence ID" value="TuG1812G0700001700.01.T01"/>
    <property type="gene ID" value="TuG1812G0700001700.01"/>
</dbReference>
<organism evidence="1 2">
    <name type="scientific">Triticum urartu</name>
    <name type="common">Red wild einkorn</name>
    <name type="synonym">Crithodium urartu</name>
    <dbReference type="NCBI Taxonomy" id="4572"/>
    <lineage>
        <taxon>Eukaryota</taxon>
        <taxon>Viridiplantae</taxon>
        <taxon>Streptophyta</taxon>
        <taxon>Embryophyta</taxon>
        <taxon>Tracheophyta</taxon>
        <taxon>Spermatophyta</taxon>
        <taxon>Magnoliopsida</taxon>
        <taxon>Liliopsida</taxon>
        <taxon>Poales</taxon>
        <taxon>Poaceae</taxon>
        <taxon>BOP clade</taxon>
        <taxon>Pooideae</taxon>
        <taxon>Triticodae</taxon>
        <taxon>Triticeae</taxon>
        <taxon>Triticinae</taxon>
        <taxon>Triticum</taxon>
    </lineage>
</organism>